<evidence type="ECO:0000259" key="2">
    <source>
        <dbReference type="Pfam" id="PF10988"/>
    </source>
</evidence>
<accession>A0A1I5YK60</accession>
<proteinExistence type="predicted"/>
<sequence>MQTRSLLRNSLILTALLFASLVSNAQYKKELSLSNFTKLDFSSAFSLEVTRGNSFKVSVDAERQEDLDDLDVKVNGSTLVAKYKSGIGWRKNRKNVHFTVVMPNLKAVDLSGATRSKIAGFNDLEELTLKLSGASNSDISLSADKVTMDVSGASKLKMTGKASKLNLDASGASDINCYGFTARDADVDASGASSVKISAQQTLNVEASGASSVRYQGNPSLRKSSSGASSVRAD</sequence>
<evidence type="ECO:0000313" key="3">
    <source>
        <dbReference type="EMBL" id="SFQ44609.1"/>
    </source>
</evidence>
<dbReference type="Proteomes" id="UP000199306">
    <property type="component" value="Unassembled WGS sequence"/>
</dbReference>
<reference evidence="3 4" key="1">
    <citation type="submission" date="2016-10" db="EMBL/GenBank/DDBJ databases">
        <authorList>
            <person name="de Groot N.N."/>
        </authorList>
    </citation>
    <scope>NUCLEOTIDE SEQUENCE [LARGE SCALE GENOMIC DNA]</scope>
    <source>
        <strain evidence="4">E92,LMG 26720,CCM 7988</strain>
    </source>
</reference>
<feature type="domain" description="Putative auto-transporter adhesin head GIN" evidence="2">
    <location>
        <begin position="35"/>
        <end position="219"/>
    </location>
</feature>
<dbReference type="Pfam" id="PF10988">
    <property type="entry name" value="DUF2807"/>
    <property type="match status" value="1"/>
</dbReference>
<dbReference type="RefSeq" id="WP_092019549.1">
    <property type="nucleotide sequence ID" value="NZ_FOXH01000019.1"/>
</dbReference>
<protein>
    <submittedName>
        <fullName evidence="3">Putative auto-transporter adhesin, head GIN domain</fullName>
    </submittedName>
</protein>
<keyword evidence="4" id="KW-1185">Reference proteome</keyword>
<dbReference type="InterPro" id="IPR021255">
    <property type="entry name" value="DUF2807"/>
</dbReference>
<name>A0A1I5YK60_9BACT</name>
<dbReference type="AlphaFoldDB" id="A0A1I5YK60"/>
<dbReference type="EMBL" id="FOXH01000019">
    <property type="protein sequence ID" value="SFQ44609.1"/>
    <property type="molecule type" value="Genomic_DNA"/>
</dbReference>
<evidence type="ECO:0000256" key="1">
    <source>
        <dbReference type="SAM" id="MobiDB-lite"/>
    </source>
</evidence>
<evidence type="ECO:0000313" key="4">
    <source>
        <dbReference type="Proteomes" id="UP000199306"/>
    </source>
</evidence>
<feature type="region of interest" description="Disordered" evidence="1">
    <location>
        <begin position="208"/>
        <end position="234"/>
    </location>
</feature>
<dbReference type="OrthoDB" id="980382at2"/>
<gene>
    <name evidence="3" type="ORF">SAMN04515674_11966</name>
</gene>
<organism evidence="3 4">
    <name type="scientific">Pseudarcicella hirudinis</name>
    <dbReference type="NCBI Taxonomy" id="1079859"/>
    <lineage>
        <taxon>Bacteria</taxon>
        <taxon>Pseudomonadati</taxon>
        <taxon>Bacteroidota</taxon>
        <taxon>Cytophagia</taxon>
        <taxon>Cytophagales</taxon>
        <taxon>Flectobacillaceae</taxon>
        <taxon>Pseudarcicella</taxon>
    </lineage>
</organism>
<dbReference type="STRING" id="1079859.SAMN04515674_11966"/>
<dbReference type="Gene3D" id="2.160.20.120">
    <property type="match status" value="1"/>
</dbReference>